<dbReference type="PANTHER" id="PTHR32196">
    <property type="entry name" value="ABC TRANSPORTER PERMEASE PROTEIN YPHD-RELATED-RELATED"/>
    <property type="match status" value="1"/>
</dbReference>
<accession>A0A934MGP4</accession>
<reference evidence="7" key="1">
    <citation type="submission" date="2020-12" db="EMBL/GenBank/DDBJ databases">
        <title>Bacterial taxonomy.</title>
        <authorList>
            <person name="Pan X."/>
        </authorList>
    </citation>
    <scope>NUCLEOTIDE SEQUENCE</scope>
    <source>
        <strain evidence="7">B2012</strain>
    </source>
</reference>
<proteinExistence type="predicted"/>
<feature type="transmembrane region" description="Helical" evidence="6">
    <location>
        <begin position="160"/>
        <end position="181"/>
    </location>
</feature>
<gene>
    <name evidence="7" type="ORF">JCR33_05895</name>
</gene>
<dbReference type="GO" id="GO:0022857">
    <property type="term" value="F:transmembrane transporter activity"/>
    <property type="evidence" value="ECO:0007669"/>
    <property type="project" value="InterPro"/>
</dbReference>
<keyword evidence="4 6" id="KW-1133">Transmembrane helix</keyword>
<comment type="subcellular location">
    <subcellularLocation>
        <location evidence="1">Cell membrane</location>
        <topology evidence="1">Multi-pass membrane protein</topology>
    </subcellularLocation>
</comment>
<organism evidence="7 8">
    <name type="scientific">Acuticoccus mangrovi</name>
    <dbReference type="NCBI Taxonomy" id="2796142"/>
    <lineage>
        <taxon>Bacteria</taxon>
        <taxon>Pseudomonadati</taxon>
        <taxon>Pseudomonadota</taxon>
        <taxon>Alphaproteobacteria</taxon>
        <taxon>Hyphomicrobiales</taxon>
        <taxon>Amorphaceae</taxon>
        <taxon>Acuticoccus</taxon>
    </lineage>
</organism>
<evidence type="ECO:0000256" key="2">
    <source>
        <dbReference type="ARBA" id="ARBA00022475"/>
    </source>
</evidence>
<evidence type="ECO:0000313" key="7">
    <source>
        <dbReference type="EMBL" id="MBJ3775211.1"/>
    </source>
</evidence>
<evidence type="ECO:0000256" key="3">
    <source>
        <dbReference type="ARBA" id="ARBA00022692"/>
    </source>
</evidence>
<dbReference type="Pfam" id="PF02653">
    <property type="entry name" value="BPD_transp_2"/>
    <property type="match status" value="1"/>
</dbReference>
<keyword evidence="2" id="KW-1003">Cell membrane</keyword>
<feature type="transmembrane region" description="Helical" evidence="6">
    <location>
        <begin position="269"/>
        <end position="287"/>
    </location>
</feature>
<dbReference type="CDD" id="cd06579">
    <property type="entry name" value="TM_PBP1_transp_AraH_like"/>
    <property type="match status" value="1"/>
</dbReference>
<sequence>MSAIAKLARQPWIFAFVAAVAVWLATAAFTHGQGAGGVLSVAFTFATFFVIVAIGQMFVVTLGPGNVDLSIPATMTLAGTVSMKIMDGANWMILPGYLIAVAVGLVVGLFNVALIRLLRIPPIIATLSSSFVIQSAAIWYNRGLRVKPPTLLADFTTAKIFGLPVLAIIVILIAAVMHVVLTRTVYGRTVIAIGQNARAARLAGLDVGRVRLATYVMCAVFAASCGYVLAGFSGGAALNMGQEYLLSSIAVVVIGGTSVAGGFANVPGLWGAALFLFLLVTMLNTFGLGAGVRLVLTGLIIITVIVIAGGSRANAR</sequence>
<feature type="transmembrane region" description="Helical" evidence="6">
    <location>
        <begin position="91"/>
        <end position="114"/>
    </location>
</feature>
<comment type="caution">
    <text evidence="7">The sequence shown here is derived from an EMBL/GenBank/DDBJ whole genome shotgun (WGS) entry which is preliminary data.</text>
</comment>
<evidence type="ECO:0000256" key="4">
    <source>
        <dbReference type="ARBA" id="ARBA00022989"/>
    </source>
</evidence>
<evidence type="ECO:0000256" key="1">
    <source>
        <dbReference type="ARBA" id="ARBA00004651"/>
    </source>
</evidence>
<protein>
    <submittedName>
        <fullName evidence="7">ABC transporter permease</fullName>
    </submittedName>
</protein>
<keyword evidence="3 6" id="KW-0812">Transmembrane</keyword>
<evidence type="ECO:0000256" key="6">
    <source>
        <dbReference type="SAM" id="Phobius"/>
    </source>
</evidence>
<keyword evidence="5 6" id="KW-0472">Membrane</keyword>
<feature type="transmembrane region" description="Helical" evidence="6">
    <location>
        <begin position="294"/>
        <end position="313"/>
    </location>
</feature>
<feature type="transmembrane region" description="Helical" evidence="6">
    <location>
        <begin position="12"/>
        <end position="32"/>
    </location>
</feature>
<keyword evidence="8" id="KW-1185">Reference proteome</keyword>
<feature type="transmembrane region" description="Helical" evidence="6">
    <location>
        <begin position="38"/>
        <end position="60"/>
    </location>
</feature>
<feature type="transmembrane region" description="Helical" evidence="6">
    <location>
        <begin position="212"/>
        <end position="232"/>
    </location>
</feature>
<evidence type="ECO:0000256" key="5">
    <source>
        <dbReference type="ARBA" id="ARBA00023136"/>
    </source>
</evidence>
<dbReference type="RefSeq" id="WP_198881088.1">
    <property type="nucleotide sequence ID" value="NZ_JAEKJA010000003.1"/>
</dbReference>
<evidence type="ECO:0000313" key="8">
    <source>
        <dbReference type="Proteomes" id="UP000609531"/>
    </source>
</evidence>
<feature type="transmembrane region" description="Helical" evidence="6">
    <location>
        <begin position="244"/>
        <end position="263"/>
    </location>
</feature>
<name>A0A934MGP4_9HYPH</name>
<dbReference type="Proteomes" id="UP000609531">
    <property type="component" value="Unassembled WGS sequence"/>
</dbReference>
<feature type="transmembrane region" description="Helical" evidence="6">
    <location>
        <begin position="120"/>
        <end position="140"/>
    </location>
</feature>
<dbReference type="EMBL" id="JAEKJA010000003">
    <property type="protein sequence ID" value="MBJ3775211.1"/>
    <property type="molecule type" value="Genomic_DNA"/>
</dbReference>
<dbReference type="GO" id="GO:0005886">
    <property type="term" value="C:plasma membrane"/>
    <property type="evidence" value="ECO:0007669"/>
    <property type="project" value="UniProtKB-SubCell"/>
</dbReference>
<dbReference type="AlphaFoldDB" id="A0A934MGP4"/>
<dbReference type="InterPro" id="IPR001851">
    <property type="entry name" value="ABC_transp_permease"/>
</dbReference>